<dbReference type="EMBL" id="CAJNOJ010000002">
    <property type="protein sequence ID" value="CAF0729536.1"/>
    <property type="molecule type" value="Genomic_DNA"/>
</dbReference>
<feature type="compositionally biased region" description="Polar residues" evidence="1">
    <location>
        <begin position="1"/>
        <end position="10"/>
    </location>
</feature>
<sequence>MIVSGSSTNYRETHKNSHHQQTDLASNDDPIDSYLSQDRNSSSQTIQEVASSALIDSLAAEWWSANLSQTVINDLLENLIPIVVLGCEKVINEADELHLIETTTPDRSFNPINRLASFLMRNNPKYMHFSALSPYHYTMKTLLNTKKIQVLKVYGEEETLLRTILKQRQNERLEHQDVTNQEEERRKNLLKTFFFDWNVPERGWIQTNLINNMLEQSNELSKSTDLKINLPVFQSHRMHLGTFTDNFFNGLKNQSANNFDSIIEIYRRCAQTYSNIVQEHELDLLLQRVFNQLDDKQCGYLLRKTIMKLLQKFYNGLTDQDKRNVNRPDEWPVIKQTVPEEEILEESLPESEKVEEEKPAEAKEPEKPSGESTTNEQEKSAETAEKEKPAEGGEQHSKEKPVEETEHQEKEKAKDETQTNNQEKHPEEPKTSEHEKPAESPKPADQEKVAEKPKPNEQEKAAEKPKTIENKLSATTLADNHEVKTDEKKKVEEPKEEEDDEEKFVVELKQPSAYDPNYRYTREQKSVYNLEHFDTNDQNKSAPYEDELIDKKQFSAMLISFSGLKKNDMVVSALIDFFRTSYKESEEDSTSKKTLLQQRLLEEQRRIQTDSLFEKLNTTCTGLLKLEPIVNILKQYKEGTVVDHIDEVLELYHDKQQLTNEQFFDFLVTIHRTLNEALGGEERFDELLKYIESQQPQANSNDQTRIHTRQKWLKRIRNIPFQTVAHVYKEIMDIIQKDSDTFGTQPNKHLSIYIALLEDDKNHLRYVATTNDQSDLLLGKTLHRDQGISFQVLENGRWAYINQTKNHSRIYFFKPDAAHDSGSFVLMPLKRLQRKYSSGVLGIDTLQDKREKAFVKHEVQFYEGITSILSDTLTLLDLHSNILKIFHRFIYWIKERKFEISSIDYYTYEPTSLNNPQERILYHILTYSNGQIMKLDTPKVINSREQVFKYHLEYAATTCQSTMTAFLDDTHMIQALRGKDNFCCALIDTNIGQKEKLPKEQREDIVTMFQCMNRAVDLLAEELYEDKSQRILNYEKQSEELRLKYLFDRIWYRDVCNKLKEFPSEKLQDFINNKLKSNEQIKPVFSSISQIIKEREIKPADYLKDLVPLMYTFDPTNVETFQNEAWKSVDQSLQNLDRSTWRPPSSDVMKLFANWLNLANVLHQNSAIQSN</sequence>
<dbReference type="PANTHER" id="PTHR46788:SF1">
    <property type="entry name" value="EF-HAND CALCIUM-BINDING DOMAIN-CONTAINING PROTEIN 5"/>
    <property type="match status" value="1"/>
</dbReference>
<feature type="compositionally biased region" description="Basic and acidic residues" evidence="1">
    <location>
        <begin position="350"/>
        <end position="369"/>
    </location>
</feature>
<evidence type="ECO:0000313" key="2">
    <source>
        <dbReference type="EMBL" id="CAF0729536.1"/>
    </source>
</evidence>
<reference evidence="2" key="1">
    <citation type="submission" date="2021-02" db="EMBL/GenBank/DDBJ databases">
        <authorList>
            <person name="Nowell W R."/>
        </authorList>
    </citation>
    <scope>NUCLEOTIDE SEQUENCE</scope>
</reference>
<organism evidence="2 3">
    <name type="scientific">Adineta ricciae</name>
    <name type="common">Rotifer</name>
    <dbReference type="NCBI Taxonomy" id="249248"/>
    <lineage>
        <taxon>Eukaryota</taxon>
        <taxon>Metazoa</taxon>
        <taxon>Spiralia</taxon>
        <taxon>Gnathifera</taxon>
        <taxon>Rotifera</taxon>
        <taxon>Eurotatoria</taxon>
        <taxon>Bdelloidea</taxon>
        <taxon>Adinetida</taxon>
        <taxon>Adinetidae</taxon>
        <taxon>Adineta</taxon>
    </lineage>
</organism>
<accession>A0A813N2Z5</accession>
<gene>
    <name evidence="2" type="ORF">EDS130_LOCUS999</name>
</gene>
<dbReference type="PANTHER" id="PTHR46788">
    <property type="entry name" value="EF-HAND CALCIUM-BINDING DOMAIN-CONTAINING PROTEIN 5"/>
    <property type="match status" value="1"/>
</dbReference>
<feature type="region of interest" description="Disordered" evidence="1">
    <location>
        <begin position="319"/>
        <end position="503"/>
    </location>
</feature>
<dbReference type="Gene3D" id="3.30.450.40">
    <property type="match status" value="1"/>
</dbReference>
<feature type="region of interest" description="Disordered" evidence="1">
    <location>
        <begin position="1"/>
        <end position="39"/>
    </location>
</feature>
<dbReference type="AlphaFoldDB" id="A0A813N2Z5"/>
<dbReference type="InterPro" id="IPR029016">
    <property type="entry name" value="GAF-like_dom_sf"/>
</dbReference>
<evidence type="ECO:0000256" key="1">
    <source>
        <dbReference type="SAM" id="MobiDB-lite"/>
    </source>
</evidence>
<dbReference type="OrthoDB" id="199400at2759"/>
<feature type="compositionally biased region" description="Acidic residues" evidence="1">
    <location>
        <begin position="339"/>
        <end position="349"/>
    </location>
</feature>
<comment type="caution">
    <text evidence="2">The sequence shown here is derived from an EMBL/GenBank/DDBJ whole genome shotgun (WGS) entry which is preliminary data.</text>
</comment>
<feature type="compositionally biased region" description="Basic and acidic residues" evidence="1">
    <location>
        <begin position="479"/>
        <end position="493"/>
    </location>
</feature>
<dbReference type="SUPFAM" id="SSF55781">
    <property type="entry name" value="GAF domain-like"/>
    <property type="match status" value="1"/>
</dbReference>
<feature type="compositionally biased region" description="Basic and acidic residues" evidence="1">
    <location>
        <begin position="319"/>
        <end position="332"/>
    </location>
</feature>
<dbReference type="Proteomes" id="UP000663852">
    <property type="component" value="Unassembled WGS sequence"/>
</dbReference>
<name>A0A813N2Z5_ADIRI</name>
<evidence type="ECO:0008006" key="4">
    <source>
        <dbReference type="Google" id="ProtNLM"/>
    </source>
</evidence>
<feature type="compositionally biased region" description="Basic and acidic residues" evidence="1">
    <location>
        <begin position="376"/>
        <end position="469"/>
    </location>
</feature>
<proteinExistence type="predicted"/>
<evidence type="ECO:0000313" key="3">
    <source>
        <dbReference type="Proteomes" id="UP000663852"/>
    </source>
</evidence>
<protein>
    <recommendedName>
        <fullName evidence="4">EF-hand domain-containing protein</fullName>
    </recommendedName>
</protein>